<accession>A0A163KWI8</accession>
<keyword evidence="1" id="KW-1133">Transmembrane helix</keyword>
<reference evidence="3 4" key="1">
    <citation type="journal article" date="2016" name="Sci. Rep.">
        <title>Draft genome sequencing and secretome analysis of fungal phytopathogen Ascochyta rabiei provides insight into the necrotrophic effector repertoire.</title>
        <authorList>
            <person name="Verma S."/>
            <person name="Gazara R.K."/>
            <person name="Nizam S."/>
            <person name="Parween S."/>
            <person name="Chattopadhyay D."/>
            <person name="Verma P.K."/>
        </authorList>
    </citation>
    <scope>NUCLEOTIDE SEQUENCE [LARGE SCALE GENOMIC DNA]</scope>
    <source>
        <strain evidence="3 4">ArDII</strain>
    </source>
</reference>
<keyword evidence="1 3" id="KW-0812">Transmembrane</keyword>
<dbReference type="InterPro" id="IPR036259">
    <property type="entry name" value="MFS_trans_sf"/>
</dbReference>
<dbReference type="PANTHER" id="PTHR35179:SF1">
    <property type="entry name" value="INTEGRAL MEMBRANE PROTEIN"/>
    <property type="match status" value="1"/>
</dbReference>
<comment type="caution">
    <text evidence="3">The sequence shown here is derived from an EMBL/GenBank/DDBJ whole genome shotgun (WGS) entry which is preliminary data.</text>
</comment>
<evidence type="ECO:0000256" key="1">
    <source>
        <dbReference type="SAM" id="Phobius"/>
    </source>
</evidence>
<keyword evidence="1" id="KW-0472">Membrane</keyword>
<feature type="transmembrane region" description="Helical" evidence="1">
    <location>
        <begin position="368"/>
        <end position="390"/>
    </location>
</feature>
<keyword evidence="4" id="KW-1185">Reference proteome</keyword>
<feature type="transmembrane region" description="Helical" evidence="1">
    <location>
        <begin position="161"/>
        <end position="180"/>
    </location>
</feature>
<feature type="domain" description="RAI1-like" evidence="2">
    <location>
        <begin position="599"/>
        <end position="719"/>
    </location>
</feature>
<protein>
    <submittedName>
        <fullName evidence="3">Transmembrane transport</fullName>
    </submittedName>
</protein>
<evidence type="ECO:0000313" key="4">
    <source>
        <dbReference type="Proteomes" id="UP000076837"/>
    </source>
</evidence>
<evidence type="ECO:0000259" key="2">
    <source>
        <dbReference type="Pfam" id="PF08652"/>
    </source>
</evidence>
<evidence type="ECO:0000313" key="3">
    <source>
        <dbReference type="EMBL" id="KZM27305.1"/>
    </source>
</evidence>
<feature type="transmembrane region" description="Helical" evidence="1">
    <location>
        <begin position="192"/>
        <end position="211"/>
    </location>
</feature>
<dbReference type="AlphaFoldDB" id="A0A163KWI8"/>
<organism evidence="3 4">
    <name type="scientific">Didymella rabiei</name>
    <name type="common">Chickpea ascochyta blight fungus</name>
    <name type="synonym">Mycosphaerella rabiei</name>
    <dbReference type="NCBI Taxonomy" id="5454"/>
    <lineage>
        <taxon>Eukaryota</taxon>
        <taxon>Fungi</taxon>
        <taxon>Dikarya</taxon>
        <taxon>Ascomycota</taxon>
        <taxon>Pezizomycotina</taxon>
        <taxon>Dothideomycetes</taxon>
        <taxon>Pleosporomycetidae</taxon>
        <taxon>Pleosporales</taxon>
        <taxon>Pleosporineae</taxon>
        <taxon>Didymellaceae</taxon>
        <taxon>Ascochyta</taxon>
    </lineage>
</organism>
<name>A0A163KWI8_DIDRA</name>
<feature type="transmembrane region" description="Helical" evidence="1">
    <location>
        <begin position="250"/>
        <end position="270"/>
    </location>
</feature>
<dbReference type="InterPro" id="IPR013961">
    <property type="entry name" value="RAI1"/>
</dbReference>
<dbReference type="Gene3D" id="1.20.1250.20">
    <property type="entry name" value="MFS general substrate transporter like domains"/>
    <property type="match status" value="2"/>
</dbReference>
<dbReference type="EMBL" id="JYNV01000071">
    <property type="protein sequence ID" value="KZM27305.1"/>
    <property type="molecule type" value="Genomic_DNA"/>
</dbReference>
<feature type="transmembrane region" description="Helical" evidence="1">
    <location>
        <begin position="304"/>
        <end position="323"/>
    </location>
</feature>
<dbReference type="SUPFAM" id="SSF103473">
    <property type="entry name" value="MFS general substrate transporter"/>
    <property type="match status" value="1"/>
</dbReference>
<dbReference type="Pfam" id="PF08652">
    <property type="entry name" value="RAI1"/>
    <property type="match status" value="1"/>
</dbReference>
<feature type="transmembrane region" description="Helical" evidence="1">
    <location>
        <begin position="279"/>
        <end position="298"/>
    </location>
</feature>
<gene>
    <name evidence="3" type="ORF">ST47_g1546</name>
</gene>
<dbReference type="PANTHER" id="PTHR35179">
    <property type="entry name" value="PROTEIN CBG02620"/>
    <property type="match status" value="1"/>
</dbReference>
<dbReference type="Proteomes" id="UP000076837">
    <property type="component" value="Unassembled WGS sequence"/>
</dbReference>
<proteinExistence type="predicted"/>
<sequence>MTDKTGGLAAVSASVQEPQNGFHYARRGSAVDEVVLASNAIDGFEDEIMHARTLLTAEEEKKLMRRVDWRLMTLCSIMFLLKNIDADNVSNARIMNKGTPGNIMTQLGMTSNEYNLVSTIYYSRIMITWGISTACHAAATSKGGLYTARFFLGLTRRDVDILGNLSGVFNGVLAFAFSHVDGVHGISGWQWLFIFEGVITIVFGFVVWFLLPDFPSQAKWLTEKEKAGVRFYQPTVIANLGYTDIASAQLLNLPISIFSIIVIGVTGAFADNGRLPRPVYPLSFLGIILICYGVLYAYPSNGGVLAATLIGNSVTSAWFPMMWPWRVQTTRGATGSSFSIGFVNSYGQIGGAIGPHIFNSRFAPHYRVSFGIVMGFVSACMLTSLFTWHLTRHTEQDTRKLKIARVEAHKRGEAVLDDVVDNDLKKTPKGDASSARWFLYRRSKAPTEGQFQQPIDVKQSTWAYPGAYFDVLFTSTLGPFELDGVMPHPSESSGAIIPTKKKNRSTASRTSWMIRNTNLLLRSILATSLEPDDVAVSSKPGFETLCSYNWLNDGSAIIVPGGPPQWNPQPLPITLPQDTGRQFVDLNAFRIPRYPFEPAFRALSAMNTGAQLDDVDIILNRNSLRKLLDFAAGRRQDPFRVDLNMVKNTLFISRKEKTAQRMIHGAANSGYGHSFETAFTKPQTGLNQSSSHHRVIRYKLGGLDCVVRFEVDAYYEEKHTQGPSTAAGVLIDDIVTSLTSLSFGQTQASEAPEGSTRVIMKGPPVRSEKLAELKAHKVARTSQAMPQLWFGRTHYLITGKHTEGTVHSISCNNIEEKFEDWETTNQQTLRKLVSLLKELKGIASTTKDRTAIVLCKEKGAPLTVFSTKQTITVLPTDITRRHWKPRVKSRRRPPPQS</sequence>